<comment type="caution">
    <text evidence="2">The sequence shown here is derived from an EMBL/GenBank/DDBJ whole genome shotgun (WGS) entry which is preliminary data.</text>
</comment>
<evidence type="ECO:0000259" key="1">
    <source>
        <dbReference type="Pfam" id="PF13568"/>
    </source>
</evidence>
<proteinExistence type="predicted"/>
<dbReference type="AlphaFoldDB" id="A0A4Q1JRU0"/>
<dbReference type="InterPro" id="IPR011250">
    <property type="entry name" value="OMP/PagP_B-barrel"/>
</dbReference>
<dbReference type="InterPro" id="IPR025665">
    <property type="entry name" value="Beta-barrel_OMP_2"/>
</dbReference>
<name>A0A4Q1JRU0_9BACT</name>
<dbReference type="Proteomes" id="UP000289703">
    <property type="component" value="Unassembled WGS sequence"/>
</dbReference>
<dbReference type="Pfam" id="PF13568">
    <property type="entry name" value="OMP_b-brl_2"/>
    <property type="match status" value="1"/>
</dbReference>
<sequence>MKKILVVICVLIASYGYAQDVKFGAKAGLNLSNLVGDDVDDVDMKAGLYFGGFLNLPLNNNLSFQPELLYSRQGWKIDSGDGDLSIKTTYINIPLLLKMSLGASDKIHVYAGPQLGFLVKAEAQAEQGDVTGTVDIKDEFKDFDFSLNFGLSFDVSDEISLDVRYNRGLSKLDDIDNSKAYNSVIQLGVAYSF</sequence>
<keyword evidence="3" id="KW-1185">Reference proteome</keyword>
<feature type="domain" description="Outer membrane protein beta-barrel" evidence="1">
    <location>
        <begin position="18"/>
        <end position="173"/>
    </location>
</feature>
<protein>
    <submittedName>
        <fullName evidence="2">PorT family protein</fullName>
    </submittedName>
</protein>
<dbReference type="EMBL" id="SAXA01000001">
    <property type="protein sequence ID" value="RXQ97611.1"/>
    <property type="molecule type" value="Genomic_DNA"/>
</dbReference>
<accession>A0A4Q1JRU0</accession>
<dbReference type="SUPFAM" id="SSF56925">
    <property type="entry name" value="OMPA-like"/>
    <property type="match status" value="1"/>
</dbReference>
<reference evidence="2 3" key="1">
    <citation type="submission" date="2019-01" db="EMBL/GenBank/DDBJ databases">
        <title>Ancylomarina salipaludis sp. nov., isolated from a salt marsh.</title>
        <authorList>
            <person name="Yoon J.-H."/>
        </authorList>
    </citation>
    <scope>NUCLEOTIDE SEQUENCE [LARGE SCALE GENOMIC DNA]</scope>
    <source>
        <strain evidence="2 3">SHSM-M15</strain>
    </source>
</reference>
<gene>
    <name evidence="2" type="ORF">EO244_01640</name>
</gene>
<organism evidence="2 3">
    <name type="scientific">Ancylomarina salipaludis</name>
    <dbReference type="NCBI Taxonomy" id="2501299"/>
    <lineage>
        <taxon>Bacteria</taxon>
        <taxon>Pseudomonadati</taxon>
        <taxon>Bacteroidota</taxon>
        <taxon>Bacteroidia</taxon>
        <taxon>Marinilabiliales</taxon>
        <taxon>Marinifilaceae</taxon>
        <taxon>Ancylomarina</taxon>
    </lineage>
</organism>
<evidence type="ECO:0000313" key="2">
    <source>
        <dbReference type="EMBL" id="RXQ97611.1"/>
    </source>
</evidence>
<dbReference type="OrthoDB" id="947434at2"/>
<dbReference type="Gene3D" id="2.40.160.20">
    <property type="match status" value="1"/>
</dbReference>
<evidence type="ECO:0000313" key="3">
    <source>
        <dbReference type="Proteomes" id="UP000289703"/>
    </source>
</evidence>
<dbReference type="RefSeq" id="WP_129252276.1">
    <property type="nucleotide sequence ID" value="NZ_SAXA01000001.1"/>
</dbReference>